<dbReference type="Proteomes" id="UP000007978">
    <property type="component" value="Chromosome 3"/>
</dbReference>
<comment type="caution">
    <text evidence="1">The sequence shown here is derived from an EMBL/GenBank/DDBJ whole genome shotgun (WGS) entry which is preliminary data.</text>
</comment>
<evidence type="ECO:0000313" key="1">
    <source>
        <dbReference type="EMBL" id="EKJ68702.1"/>
    </source>
</evidence>
<protein>
    <submittedName>
        <fullName evidence="1">Uncharacterized protein</fullName>
    </submittedName>
</protein>
<organism evidence="1 2">
    <name type="scientific">Fusarium pseudograminearum (strain CS3096)</name>
    <name type="common">Wheat and barley crown-rot fungus</name>
    <dbReference type="NCBI Taxonomy" id="1028729"/>
    <lineage>
        <taxon>Eukaryota</taxon>
        <taxon>Fungi</taxon>
        <taxon>Dikarya</taxon>
        <taxon>Ascomycota</taxon>
        <taxon>Pezizomycotina</taxon>
        <taxon>Sordariomycetes</taxon>
        <taxon>Hypocreomycetidae</taxon>
        <taxon>Hypocreales</taxon>
        <taxon>Nectriaceae</taxon>
        <taxon>Fusarium</taxon>
    </lineage>
</organism>
<reference evidence="1 2" key="1">
    <citation type="journal article" date="2012" name="PLoS Pathog.">
        <title>Comparative pathogenomics reveals horizontally acquired novel virulence genes in fungi infecting cereal hosts.</title>
        <authorList>
            <person name="Gardiner D.M."/>
            <person name="McDonald M.C."/>
            <person name="Covarelli L."/>
            <person name="Solomon P.S."/>
            <person name="Rusu A.G."/>
            <person name="Marshall M."/>
            <person name="Kazan K."/>
            <person name="Chakraborty S."/>
            <person name="McDonald B.A."/>
            <person name="Manners J.M."/>
        </authorList>
    </citation>
    <scope>NUCLEOTIDE SEQUENCE [LARGE SCALE GENOMIC DNA]</scope>
    <source>
        <strain evidence="1 2">CS3096</strain>
    </source>
</reference>
<accession>K3V600</accession>
<dbReference type="KEGG" id="fpu:FPSE_11119"/>
<name>K3V600_FUSPC</name>
<dbReference type="EMBL" id="AFNW01000396">
    <property type="protein sequence ID" value="EKJ68702.1"/>
    <property type="molecule type" value="Genomic_DNA"/>
</dbReference>
<dbReference type="AlphaFoldDB" id="K3V600"/>
<keyword evidence="2" id="KW-1185">Reference proteome</keyword>
<evidence type="ECO:0000313" key="2">
    <source>
        <dbReference type="Proteomes" id="UP000007978"/>
    </source>
</evidence>
<proteinExistence type="predicted"/>
<dbReference type="GeneID" id="20369736"/>
<sequence length="41" mass="4937">MQKPLTIQLYILKTLLHYTKIIRLVNRLLLTILKKSINFKL</sequence>
<gene>
    <name evidence="1" type="ORF">FPSE_11119</name>
</gene>
<dbReference type="RefSeq" id="XP_009262511.1">
    <property type="nucleotide sequence ID" value="XM_009264236.1"/>
</dbReference>
<dbReference type="HOGENOM" id="CLU_3279567_0_0_1"/>